<dbReference type="SUPFAM" id="SSF51905">
    <property type="entry name" value="FAD/NAD(P)-binding domain"/>
    <property type="match status" value="1"/>
</dbReference>
<organism evidence="2 3">
    <name type="scientific">Paractinoplanes hotanensis</name>
    <dbReference type="NCBI Taxonomy" id="2906497"/>
    <lineage>
        <taxon>Bacteria</taxon>
        <taxon>Bacillati</taxon>
        <taxon>Actinomycetota</taxon>
        <taxon>Actinomycetes</taxon>
        <taxon>Micromonosporales</taxon>
        <taxon>Micromonosporaceae</taxon>
        <taxon>Paractinoplanes</taxon>
    </lineage>
</organism>
<dbReference type="PANTHER" id="PTHR43539:SF78">
    <property type="entry name" value="FLAVIN-CONTAINING MONOOXYGENASE"/>
    <property type="match status" value="1"/>
</dbReference>
<gene>
    <name evidence="2" type="ORF">LXN57_26290</name>
</gene>
<name>A0ABT0Y4X5_9ACTN</name>
<comment type="caution">
    <text evidence="2">The sequence shown here is derived from an EMBL/GenBank/DDBJ whole genome shotgun (WGS) entry which is preliminary data.</text>
</comment>
<keyword evidence="1" id="KW-0560">Oxidoreductase</keyword>
<dbReference type="PANTHER" id="PTHR43539">
    <property type="entry name" value="FLAVIN-BINDING MONOOXYGENASE-LIKE PROTEIN (AFU_ORTHOLOGUE AFUA_4G09220)"/>
    <property type="match status" value="1"/>
</dbReference>
<evidence type="ECO:0000313" key="3">
    <source>
        <dbReference type="Proteomes" id="UP001523216"/>
    </source>
</evidence>
<dbReference type="PRINTS" id="PR00368">
    <property type="entry name" value="FADPNR"/>
</dbReference>
<dbReference type="Pfam" id="PF13738">
    <property type="entry name" value="Pyr_redox_3"/>
    <property type="match status" value="1"/>
</dbReference>
<reference evidence="2 3" key="1">
    <citation type="submission" date="2022-06" db="EMBL/GenBank/DDBJ databases">
        <title>Actinoplanes abujensis sp. nov., isolated from Nigerian arid soil.</title>
        <authorList>
            <person name="Ding P."/>
        </authorList>
    </citation>
    <scope>NUCLEOTIDE SEQUENCE [LARGE SCALE GENOMIC DNA]</scope>
    <source>
        <strain evidence="3">TRM88002</strain>
    </source>
</reference>
<accession>A0ABT0Y4X5</accession>
<dbReference type="RefSeq" id="WP_251800891.1">
    <property type="nucleotide sequence ID" value="NZ_JAMQOL010000038.1"/>
</dbReference>
<protein>
    <submittedName>
        <fullName evidence="2">NAD(P)-binding domain-containing protein</fullName>
    </submittedName>
</protein>
<keyword evidence="3" id="KW-1185">Reference proteome</keyword>
<dbReference type="Proteomes" id="UP001523216">
    <property type="component" value="Unassembled WGS sequence"/>
</dbReference>
<dbReference type="PRINTS" id="PR00411">
    <property type="entry name" value="PNDRDTASEI"/>
</dbReference>
<sequence>MSSDILDATAPQDLPVVVIGAGPVGLAAAAHLHEREVPFLILEAGSAVAASVRAWAHVSLFSPWRYNIDPAARRLLDTAGWAAPDDDTVPTGGQLVENYLQPLAKTAAIAGRLRCDTRVVAISRTSLDKVRTDGRADLPFTLRLADGEDLLASAVIDAAGTWNTPNPLGVNGLPAHGEHDLTDLIDHALPDVLGTDHDTHAGRHTIVVGSGHSAANTLLTLARLAETVTETRITWALRGTAARALGEDDTDQLPDRGALGNGLRTLLETGHVTLLEGFGVHTVTRAGTGIQLTAIDGRTVTADRVVAATGFRPDHSIAGELRLDLDPILGCTRTLAELIDPNENSRSAITPHGYAELTHPEPNYYAVGMKSYGRAPTFLMTVGYEQVRSIAAALVGDFDDAEEIQLDLPDTGVCSTGLGAEQASRDIAARFGVGPDVPTALATATIALLPTAAGASEAVRAAAVQIGLDPRIALQIAAFNDEPGALPSVAGLISLTPSAAGRCC</sequence>
<evidence type="ECO:0000256" key="1">
    <source>
        <dbReference type="ARBA" id="ARBA00023002"/>
    </source>
</evidence>
<dbReference type="InterPro" id="IPR036188">
    <property type="entry name" value="FAD/NAD-bd_sf"/>
</dbReference>
<dbReference type="Gene3D" id="3.50.50.60">
    <property type="entry name" value="FAD/NAD(P)-binding domain"/>
    <property type="match status" value="1"/>
</dbReference>
<proteinExistence type="predicted"/>
<dbReference type="InterPro" id="IPR050982">
    <property type="entry name" value="Auxin_biosynth/cation_transpt"/>
</dbReference>
<dbReference type="EMBL" id="JAMQOL010000038">
    <property type="protein sequence ID" value="MCM4081088.1"/>
    <property type="molecule type" value="Genomic_DNA"/>
</dbReference>
<evidence type="ECO:0000313" key="2">
    <source>
        <dbReference type="EMBL" id="MCM4081088.1"/>
    </source>
</evidence>